<dbReference type="HOGENOM" id="CLU_139664_0_0_6"/>
<dbReference type="AlphaFoldDB" id="A0A0E0Y075"/>
<evidence type="ECO:0000313" key="3">
    <source>
        <dbReference type="EMBL" id="AFS74222.1"/>
    </source>
</evidence>
<evidence type="ECO:0000259" key="2">
    <source>
        <dbReference type="PROSITE" id="PS50943"/>
    </source>
</evidence>
<dbReference type="EMBL" id="CP003289">
    <property type="protein sequence ID" value="AFS74222.1"/>
    <property type="molecule type" value="Genomic_DNA"/>
</dbReference>
<reference evidence="3 4" key="1">
    <citation type="journal article" date="2012" name="PLoS ONE">
        <title>Genomic comparison of Escherichia coli O104:H4 isolates from 2009 and 2011 reveals plasmid, and prophage heterogeneity, including Shiga toxin encoding phage stx2.</title>
        <authorList>
            <consortium name="Threat Characterization Consortium"/>
            <person name="Ahmed S.A."/>
            <person name="Awosika J."/>
            <person name="Baldwin C."/>
            <person name="Bishop-Lilly K.A."/>
            <person name="Biswas B."/>
            <person name="Broomall S."/>
            <person name="Chain P.S."/>
            <person name="Chertkov O."/>
            <person name="Chokoshvili O."/>
            <person name="Coyne S."/>
            <person name="Davenport K."/>
            <person name="Detter J.C."/>
            <person name="Dorman W."/>
            <person name="Erkkila T.H."/>
            <person name="Folster J.P."/>
            <person name="Frey K.G."/>
            <person name="George M."/>
            <person name="Gleasner C."/>
            <person name="Henry M."/>
            <person name="Hill K.K."/>
            <person name="Hubbard K."/>
            <person name="Insalaco J."/>
            <person name="Johnson S."/>
            <person name="Kitzmiller A."/>
            <person name="Krepps M."/>
            <person name="Lo C.C."/>
            <person name="Luu T."/>
            <person name="McNew L.A."/>
            <person name="Minogue T."/>
            <person name="Munk C.A."/>
            <person name="Osborne B."/>
            <person name="Patel M."/>
            <person name="Reitenga K.G."/>
            <person name="Rosenzweig C.N."/>
            <person name="Shea A."/>
            <person name="Shen X."/>
            <person name="Strockbine N."/>
            <person name="Tarr C."/>
            <person name="Teshima H."/>
            <person name="van Gieson E."/>
            <person name="Verratti K."/>
            <person name="Wolcott M."/>
            <person name="Xie G."/>
            <person name="Sozhamannan S."/>
            <person name="Gibbons H.S."/>
        </authorList>
    </citation>
    <scope>NUCLEOTIDE SEQUENCE [LARGE SCALE GENOMIC DNA]</scope>
    <source>
        <strain evidence="3 4">2011C-3493</strain>
    </source>
</reference>
<sequence>MSSGYEKKLKEIRKSEGLTQAEFADVTGINLGTIKNYESGKREVGLSVVDRVINSKDFEKYTIWLMTGKTNEAAGQISPSLSPDGPENTSSSQKSRKTGTQPG</sequence>
<feature type="compositionally biased region" description="Polar residues" evidence="1">
    <location>
        <begin position="77"/>
        <end position="103"/>
    </location>
</feature>
<dbReference type="KEGG" id="esl:O3K_11660"/>
<evidence type="ECO:0000256" key="1">
    <source>
        <dbReference type="SAM" id="MobiDB-lite"/>
    </source>
</evidence>
<accession>A0A0E0Y075</accession>
<protein>
    <submittedName>
        <fullName evidence="3">Repressor protein C</fullName>
    </submittedName>
</protein>
<dbReference type="InterPro" id="IPR001387">
    <property type="entry name" value="Cro/C1-type_HTH"/>
</dbReference>
<feature type="domain" description="HTH cro/C1-type" evidence="2">
    <location>
        <begin position="9"/>
        <end position="48"/>
    </location>
</feature>
<dbReference type="PROSITE" id="PS50943">
    <property type="entry name" value="HTH_CROC1"/>
    <property type="match status" value="1"/>
</dbReference>
<dbReference type="SUPFAM" id="SSF47413">
    <property type="entry name" value="lambda repressor-like DNA-binding domains"/>
    <property type="match status" value="1"/>
</dbReference>
<organism evidence="3 4">
    <name type="scientific">Escherichia coli O104:H4 (strain 2011C-3493)</name>
    <dbReference type="NCBI Taxonomy" id="1133852"/>
    <lineage>
        <taxon>Bacteria</taxon>
        <taxon>Pseudomonadati</taxon>
        <taxon>Pseudomonadota</taxon>
        <taxon>Gammaproteobacteria</taxon>
        <taxon>Enterobacterales</taxon>
        <taxon>Enterobacteriaceae</taxon>
        <taxon>Escherichia</taxon>
    </lineage>
</organism>
<dbReference type="Gene3D" id="1.10.260.40">
    <property type="entry name" value="lambda repressor-like DNA-binding domains"/>
    <property type="match status" value="1"/>
</dbReference>
<evidence type="ECO:0000313" key="4">
    <source>
        <dbReference type="Proteomes" id="UP000006167"/>
    </source>
</evidence>
<dbReference type="Proteomes" id="UP000006167">
    <property type="component" value="Chromosome"/>
</dbReference>
<gene>
    <name evidence="3" type="ordered locus">O3K_11660</name>
</gene>
<dbReference type="InterPro" id="IPR010982">
    <property type="entry name" value="Lambda_DNA-bd_dom_sf"/>
</dbReference>
<dbReference type="GO" id="GO:0003677">
    <property type="term" value="F:DNA binding"/>
    <property type="evidence" value="ECO:0007669"/>
    <property type="project" value="InterPro"/>
</dbReference>
<dbReference type="Pfam" id="PF01381">
    <property type="entry name" value="HTH_3"/>
    <property type="match status" value="1"/>
</dbReference>
<dbReference type="SMART" id="SM00530">
    <property type="entry name" value="HTH_XRE"/>
    <property type="match status" value="1"/>
</dbReference>
<feature type="region of interest" description="Disordered" evidence="1">
    <location>
        <begin position="74"/>
        <end position="103"/>
    </location>
</feature>
<name>A0A0E0Y075_ECO1C</name>
<dbReference type="CDD" id="cd00093">
    <property type="entry name" value="HTH_XRE"/>
    <property type="match status" value="1"/>
</dbReference>
<proteinExistence type="predicted"/>
<dbReference type="RefSeq" id="WP_000094527.1">
    <property type="nucleotide sequence ID" value="NC_018658.1"/>
</dbReference>